<keyword evidence="1" id="KW-0472">Membrane</keyword>
<accession>A0ABY3AI66</accession>
<dbReference type="RefSeq" id="WP_142546547.1">
    <property type="nucleotide sequence ID" value="NZ_SADY01000011.1"/>
</dbReference>
<comment type="caution">
    <text evidence="2">The sequence shown here is derived from an EMBL/GenBank/DDBJ whole genome shotgun (WGS) entry which is preliminary data.</text>
</comment>
<name>A0ABY3AI66_PAEPP</name>
<organism evidence="2 3">
    <name type="scientific">Paenibacillus popilliae</name>
    <name type="common">Bacillus popilliae</name>
    <dbReference type="NCBI Taxonomy" id="78057"/>
    <lineage>
        <taxon>Bacteria</taxon>
        <taxon>Bacillati</taxon>
        <taxon>Bacillota</taxon>
        <taxon>Bacilli</taxon>
        <taxon>Bacillales</taxon>
        <taxon>Paenibacillaceae</taxon>
        <taxon>Paenibacillus</taxon>
    </lineage>
</organism>
<evidence type="ECO:0000256" key="1">
    <source>
        <dbReference type="SAM" id="Phobius"/>
    </source>
</evidence>
<keyword evidence="3" id="KW-1185">Reference proteome</keyword>
<feature type="transmembrane region" description="Helical" evidence="1">
    <location>
        <begin position="24"/>
        <end position="44"/>
    </location>
</feature>
<proteinExistence type="predicted"/>
<evidence type="ECO:0000313" key="2">
    <source>
        <dbReference type="EMBL" id="TQR41151.1"/>
    </source>
</evidence>
<keyword evidence="1" id="KW-1133">Transmembrane helix</keyword>
<protein>
    <submittedName>
        <fullName evidence="2">Uncharacterized protein</fullName>
    </submittedName>
</protein>
<sequence length="79" mass="8756">MPLIIPISFILVYAILYAVDLLGLVGISRFFAIFISICAIGFLTAKLKIIYKKIPLVWGIILMIALIVLSVFISIALPY</sequence>
<feature type="transmembrane region" description="Helical" evidence="1">
    <location>
        <begin position="56"/>
        <end position="77"/>
    </location>
</feature>
<evidence type="ECO:0000313" key="3">
    <source>
        <dbReference type="Proteomes" id="UP000316208"/>
    </source>
</evidence>
<reference evidence="2 3" key="1">
    <citation type="submission" date="2018-03" db="EMBL/GenBank/DDBJ databases">
        <title>Aerobic endospore-forming bacteria genome sequencing and assembly.</title>
        <authorList>
            <person name="Cavalcante D.A."/>
            <person name="Driks A."/>
            <person name="Putonti C."/>
            <person name="De-Souza M.T."/>
        </authorList>
    </citation>
    <scope>NUCLEOTIDE SEQUENCE [LARGE SCALE GENOMIC DNA]</scope>
    <source>
        <strain evidence="2 3">SDF0028</strain>
    </source>
</reference>
<keyword evidence="1" id="KW-0812">Transmembrane</keyword>
<dbReference type="EMBL" id="SADY01000011">
    <property type="protein sequence ID" value="TQR41151.1"/>
    <property type="molecule type" value="Genomic_DNA"/>
</dbReference>
<dbReference type="Proteomes" id="UP000316208">
    <property type="component" value="Unassembled WGS sequence"/>
</dbReference>
<gene>
    <name evidence="2" type="ORF">C7Y44_26260</name>
</gene>